<reference evidence="2" key="1">
    <citation type="submission" date="2013-08" db="EMBL/GenBank/DDBJ databases">
        <authorList>
            <person name="Mendez C."/>
            <person name="Richter M."/>
            <person name="Ferrer M."/>
            <person name="Sanchez J."/>
        </authorList>
    </citation>
    <scope>NUCLEOTIDE SEQUENCE</scope>
</reference>
<accession>T1AYE3</accession>
<organism evidence="2">
    <name type="scientific">mine drainage metagenome</name>
    <dbReference type="NCBI Taxonomy" id="410659"/>
    <lineage>
        <taxon>unclassified sequences</taxon>
        <taxon>metagenomes</taxon>
        <taxon>ecological metagenomes</taxon>
    </lineage>
</organism>
<reference evidence="2" key="2">
    <citation type="journal article" date="2014" name="ISME J.">
        <title>Microbial stratification in low pH oxic and suboxic macroscopic growths along an acid mine drainage.</title>
        <authorList>
            <person name="Mendez-Garcia C."/>
            <person name="Mesa V."/>
            <person name="Sprenger R.R."/>
            <person name="Richter M."/>
            <person name="Diez M.S."/>
            <person name="Solano J."/>
            <person name="Bargiela R."/>
            <person name="Golyshina O.V."/>
            <person name="Manteca A."/>
            <person name="Ramos J.L."/>
            <person name="Gallego J.R."/>
            <person name="Llorente I."/>
            <person name="Martins Dos Santos V.A."/>
            <person name="Jensen O.N."/>
            <person name="Pelaez A.I."/>
            <person name="Sanchez J."/>
            <person name="Ferrer M."/>
        </authorList>
    </citation>
    <scope>NUCLEOTIDE SEQUENCE</scope>
</reference>
<protein>
    <submittedName>
        <fullName evidence="2">SecA DEAD-like domain protein</fullName>
    </submittedName>
</protein>
<feature type="non-terminal residue" evidence="2">
    <location>
        <position position="1"/>
    </location>
</feature>
<feature type="domain" description="SecA family profile" evidence="1">
    <location>
        <begin position="1"/>
        <end position="52"/>
    </location>
</feature>
<comment type="caution">
    <text evidence="2">The sequence shown here is derived from an EMBL/GenBank/DDBJ whole genome shotgun (WGS) entry which is preliminary data.</text>
</comment>
<dbReference type="SUPFAM" id="SSF52540">
    <property type="entry name" value="P-loop containing nucleoside triphosphate hydrolases"/>
    <property type="match status" value="1"/>
</dbReference>
<dbReference type="AlphaFoldDB" id="T1AYE3"/>
<dbReference type="Pfam" id="PF07517">
    <property type="entry name" value="SecA_DEAD"/>
    <property type="match status" value="1"/>
</dbReference>
<dbReference type="InterPro" id="IPR011115">
    <property type="entry name" value="SecA_DEAD"/>
</dbReference>
<dbReference type="InterPro" id="IPR027417">
    <property type="entry name" value="P-loop_NTPase"/>
</dbReference>
<dbReference type="GO" id="GO:0005524">
    <property type="term" value="F:ATP binding"/>
    <property type="evidence" value="ECO:0007669"/>
    <property type="project" value="InterPro"/>
</dbReference>
<dbReference type="GO" id="GO:0016020">
    <property type="term" value="C:membrane"/>
    <property type="evidence" value="ECO:0007669"/>
    <property type="project" value="InterPro"/>
</dbReference>
<gene>
    <name evidence="2" type="ORF">B2A_01534</name>
</gene>
<dbReference type="Gene3D" id="3.40.50.300">
    <property type="entry name" value="P-loop containing nucleotide triphosphate hydrolases"/>
    <property type="match status" value="1"/>
</dbReference>
<proteinExistence type="predicted"/>
<dbReference type="GO" id="GO:0017038">
    <property type="term" value="P:protein import"/>
    <property type="evidence" value="ECO:0007669"/>
    <property type="project" value="InterPro"/>
</dbReference>
<name>T1AYE3_9ZZZZ</name>
<sequence>SLEERVQRALAYAIVDEVDSILIDEARTPLIISARPRRAPSCTRASMGWCRA</sequence>
<evidence type="ECO:0000259" key="1">
    <source>
        <dbReference type="PROSITE" id="PS51196"/>
    </source>
</evidence>
<evidence type="ECO:0000313" key="2">
    <source>
        <dbReference type="EMBL" id="EQD65616.1"/>
    </source>
</evidence>
<dbReference type="EMBL" id="AUZZ01001121">
    <property type="protein sequence ID" value="EQD65616.1"/>
    <property type="molecule type" value="Genomic_DNA"/>
</dbReference>
<dbReference type="PROSITE" id="PS51196">
    <property type="entry name" value="SECA_MOTOR_DEAD"/>
    <property type="match status" value="1"/>
</dbReference>
<dbReference type="InterPro" id="IPR014018">
    <property type="entry name" value="SecA_motor_DEAD"/>
</dbReference>